<keyword evidence="3" id="KW-1185">Reference proteome</keyword>
<reference evidence="2 3" key="1">
    <citation type="submission" date="2024-05" db="EMBL/GenBank/DDBJ databases">
        <title>De novo assembly of an allotetraploid wild potato.</title>
        <authorList>
            <person name="Hosaka A.J."/>
        </authorList>
    </citation>
    <scope>NUCLEOTIDE SEQUENCE [LARGE SCALE GENOMIC DNA]</scope>
    <source>
        <tissue evidence="2">Young leaves</tissue>
    </source>
</reference>
<sequence length="100" mass="11473">IKSLKMNHSMEIFAKILHFKNHIVTLISLSIFITFFLMLAPNILTYFWPLLLSTTLLLVTILAFNNVPPLAVEFSNVKESEGSLLDFLAGHQHQEQLEEF</sequence>
<evidence type="ECO:0000313" key="3">
    <source>
        <dbReference type="Proteomes" id="UP001627284"/>
    </source>
</evidence>
<comment type="caution">
    <text evidence="2">The sequence shown here is derived from an EMBL/GenBank/DDBJ whole genome shotgun (WGS) entry which is preliminary data.</text>
</comment>
<proteinExistence type="predicted"/>
<accession>A0ABD2S537</accession>
<protein>
    <submittedName>
        <fullName evidence="2">Uncharacterized protein</fullName>
    </submittedName>
</protein>
<name>A0ABD2S537_9SOLN</name>
<dbReference type="Proteomes" id="UP001627284">
    <property type="component" value="Unassembled WGS sequence"/>
</dbReference>
<keyword evidence="1" id="KW-1133">Transmembrane helix</keyword>
<feature type="non-terminal residue" evidence="2">
    <location>
        <position position="1"/>
    </location>
</feature>
<feature type="transmembrane region" description="Helical" evidence="1">
    <location>
        <begin position="21"/>
        <end position="40"/>
    </location>
</feature>
<keyword evidence="1" id="KW-0472">Membrane</keyword>
<keyword evidence="1" id="KW-0812">Transmembrane</keyword>
<dbReference type="AlphaFoldDB" id="A0ABD2S537"/>
<dbReference type="EMBL" id="JBJKTR010000016">
    <property type="protein sequence ID" value="KAL3339050.1"/>
    <property type="molecule type" value="Genomic_DNA"/>
</dbReference>
<dbReference type="PANTHER" id="PTHR34125">
    <property type="entry name" value="OS01G0762900 PROTEIN"/>
    <property type="match status" value="1"/>
</dbReference>
<evidence type="ECO:0000313" key="2">
    <source>
        <dbReference type="EMBL" id="KAL3339050.1"/>
    </source>
</evidence>
<dbReference type="PANTHER" id="PTHR34125:SF2">
    <property type="entry name" value="TRANSMEMBRANE PROTEIN"/>
    <property type="match status" value="1"/>
</dbReference>
<evidence type="ECO:0000256" key="1">
    <source>
        <dbReference type="SAM" id="Phobius"/>
    </source>
</evidence>
<gene>
    <name evidence="2" type="ORF">AABB24_027927</name>
</gene>
<feature type="transmembrane region" description="Helical" evidence="1">
    <location>
        <begin position="46"/>
        <end position="64"/>
    </location>
</feature>
<organism evidence="2 3">
    <name type="scientific">Solanum stoloniferum</name>
    <dbReference type="NCBI Taxonomy" id="62892"/>
    <lineage>
        <taxon>Eukaryota</taxon>
        <taxon>Viridiplantae</taxon>
        <taxon>Streptophyta</taxon>
        <taxon>Embryophyta</taxon>
        <taxon>Tracheophyta</taxon>
        <taxon>Spermatophyta</taxon>
        <taxon>Magnoliopsida</taxon>
        <taxon>eudicotyledons</taxon>
        <taxon>Gunneridae</taxon>
        <taxon>Pentapetalae</taxon>
        <taxon>asterids</taxon>
        <taxon>lamiids</taxon>
        <taxon>Solanales</taxon>
        <taxon>Solanaceae</taxon>
        <taxon>Solanoideae</taxon>
        <taxon>Solaneae</taxon>
        <taxon>Solanum</taxon>
    </lineage>
</organism>